<feature type="domain" description="Winged helix-turn helix" evidence="1">
    <location>
        <begin position="5"/>
        <end position="54"/>
    </location>
</feature>
<dbReference type="RefSeq" id="WP_075901254.1">
    <property type="nucleotide sequence ID" value="NZ_MKZS01000001.1"/>
</dbReference>
<dbReference type="Proteomes" id="UP000186657">
    <property type="component" value="Unassembled WGS sequence"/>
</dbReference>
<protein>
    <recommendedName>
        <fullName evidence="1">Winged helix-turn helix domain-containing protein</fullName>
    </recommendedName>
</protein>
<gene>
    <name evidence="2" type="ORF">BJP37_18695</name>
</gene>
<sequence length="122" mass="14361">MDACVTDYLHEAFGICVSRQQGWVYLKQMEFRLRVPRPEHQQADWKTQEEWKKKLAAEVLRVQQEYPDATVEKKAEDEHRIGAATLTRRIWIEAGVPPIGKVNWKREWLWLYGASPTPNGRN</sequence>
<dbReference type="AlphaFoldDB" id="A0A1U7N454"/>
<dbReference type="Pfam" id="PF13592">
    <property type="entry name" value="HTH_33"/>
    <property type="match status" value="1"/>
</dbReference>
<organism evidence="2 3">
    <name type="scientific">Moorena bouillonii PNG</name>
    <dbReference type="NCBI Taxonomy" id="568701"/>
    <lineage>
        <taxon>Bacteria</taxon>
        <taxon>Bacillati</taxon>
        <taxon>Cyanobacteriota</taxon>
        <taxon>Cyanophyceae</taxon>
        <taxon>Coleofasciculales</taxon>
        <taxon>Coleofasciculaceae</taxon>
        <taxon>Moorena</taxon>
    </lineage>
</organism>
<proteinExistence type="predicted"/>
<dbReference type="InterPro" id="IPR025959">
    <property type="entry name" value="Winged_HTH_dom"/>
</dbReference>
<dbReference type="EMBL" id="MKZS01000001">
    <property type="protein sequence ID" value="OLT60740.1"/>
    <property type="molecule type" value="Genomic_DNA"/>
</dbReference>
<name>A0A1U7N454_9CYAN</name>
<keyword evidence="3" id="KW-1185">Reference proteome</keyword>
<comment type="caution">
    <text evidence="2">The sequence shown here is derived from an EMBL/GenBank/DDBJ whole genome shotgun (WGS) entry which is preliminary data.</text>
</comment>
<evidence type="ECO:0000313" key="2">
    <source>
        <dbReference type="EMBL" id="OLT60740.1"/>
    </source>
</evidence>
<evidence type="ECO:0000259" key="1">
    <source>
        <dbReference type="Pfam" id="PF13592"/>
    </source>
</evidence>
<reference evidence="2 3" key="1">
    <citation type="submission" date="2016-10" db="EMBL/GenBank/DDBJ databases">
        <title>Comparative genomics uncovers the prolific and rare metabolic potential of the cyanobacterial genus Moorea.</title>
        <authorList>
            <person name="Leao T."/>
            <person name="Castelao G."/>
            <person name="Korobeynikov A."/>
            <person name="Monroe E.A."/>
            <person name="Podell S."/>
            <person name="Glukhov E."/>
            <person name="Allen E."/>
            <person name="Gerwick W.H."/>
            <person name="Gerwick L."/>
        </authorList>
    </citation>
    <scope>NUCLEOTIDE SEQUENCE [LARGE SCALE GENOMIC DNA]</scope>
    <source>
        <strain evidence="2 3">PNG5-198</strain>
    </source>
</reference>
<accession>A0A1U7N454</accession>
<evidence type="ECO:0000313" key="3">
    <source>
        <dbReference type="Proteomes" id="UP000186657"/>
    </source>
</evidence>